<keyword evidence="4" id="KW-1185">Reference proteome</keyword>
<feature type="transmembrane region" description="Helical" evidence="1">
    <location>
        <begin position="153"/>
        <end position="174"/>
    </location>
</feature>
<organism evidence="3 4">
    <name type="scientific">Nocardioides caeni</name>
    <dbReference type="NCBI Taxonomy" id="574700"/>
    <lineage>
        <taxon>Bacteria</taxon>
        <taxon>Bacillati</taxon>
        <taxon>Actinomycetota</taxon>
        <taxon>Actinomycetes</taxon>
        <taxon>Propionibacteriales</taxon>
        <taxon>Nocardioidaceae</taxon>
        <taxon>Nocardioides</taxon>
    </lineage>
</organism>
<feature type="transmembrane region" description="Helical" evidence="1">
    <location>
        <begin position="119"/>
        <end position="141"/>
    </location>
</feature>
<dbReference type="PANTHER" id="PTHR46663:SF2">
    <property type="entry name" value="GGDEF DOMAIN-CONTAINING PROTEIN"/>
    <property type="match status" value="1"/>
</dbReference>
<dbReference type="PANTHER" id="PTHR46663">
    <property type="entry name" value="DIGUANYLATE CYCLASE DGCT-RELATED"/>
    <property type="match status" value="1"/>
</dbReference>
<dbReference type="InterPro" id="IPR000160">
    <property type="entry name" value="GGDEF_dom"/>
</dbReference>
<comment type="caution">
    <text evidence="3">The sequence shown here is derived from an EMBL/GenBank/DDBJ whole genome shotgun (WGS) entry which is preliminary data.</text>
</comment>
<keyword evidence="1" id="KW-1133">Transmembrane helix</keyword>
<dbReference type="InterPro" id="IPR029787">
    <property type="entry name" value="Nucleotide_cyclase"/>
</dbReference>
<dbReference type="OrthoDB" id="23692at2"/>
<feature type="transmembrane region" description="Helical" evidence="1">
    <location>
        <begin position="234"/>
        <end position="251"/>
    </location>
</feature>
<dbReference type="FunFam" id="3.30.70.270:FF:000001">
    <property type="entry name" value="Diguanylate cyclase domain protein"/>
    <property type="match status" value="1"/>
</dbReference>
<dbReference type="SUPFAM" id="SSF55073">
    <property type="entry name" value="Nucleotide cyclase"/>
    <property type="match status" value="1"/>
</dbReference>
<evidence type="ECO:0000313" key="3">
    <source>
        <dbReference type="EMBL" id="THV16065.1"/>
    </source>
</evidence>
<dbReference type="AlphaFoldDB" id="A0A4S8NIA1"/>
<dbReference type="InterPro" id="IPR052163">
    <property type="entry name" value="DGC-Regulatory_Protein"/>
</dbReference>
<evidence type="ECO:0000313" key="4">
    <source>
        <dbReference type="Proteomes" id="UP000307087"/>
    </source>
</evidence>
<feature type="transmembrane region" description="Helical" evidence="1">
    <location>
        <begin position="38"/>
        <end position="56"/>
    </location>
</feature>
<keyword evidence="1" id="KW-0812">Transmembrane</keyword>
<evidence type="ECO:0000256" key="1">
    <source>
        <dbReference type="SAM" id="Phobius"/>
    </source>
</evidence>
<accession>A0A4S8NIA1</accession>
<proteinExistence type="predicted"/>
<name>A0A4S8NIA1_9ACTN</name>
<dbReference type="CDD" id="cd01949">
    <property type="entry name" value="GGDEF"/>
    <property type="match status" value="1"/>
</dbReference>
<dbReference type="EMBL" id="STGW01000003">
    <property type="protein sequence ID" value="THV16065.1"/>
    <property type="molecule type" value="Genomic_DNA"/>
</dbReference>
<keyword evidence="1" id="KW-0472">Membrane</keyword>
<dbReference type="RefSeq" id="WP_136562160.1">
    <property type="nucleotide sequence ID" value="NZ_BAABLS010000010.1"/>
</dbReference>
<evidence type="ECO:0000259" key="2">
    <source>
        <dbReference type="PROSITE" id="PS50887"/>
    </source>
</evidence>
<dbReference type="PROSITE" id="PS50887">
    <property type="entry name" value="GGDEF"/>
    <property type="match status" value="1"/>
</dbReference>
<dbReference type="Gene3D" id="3.30.70.270">
    <property type="match status" value="1"/>
</dbReference>
<dbReference type="Proteomes" id="UP000307087">
    <property type="component" value="Unassembled WGS sequence"/>
</dbReference>
<feature type="domain" description="GGDEF" evidence="2">
    <location>
        <begin position="330"/>
        <end position="464"/>
    </location>
</feature>
<dbReference type="SMART" id="SM00267">
    <property type="entry name" value="GGDEF"/>
    <property type="match status" value="1"/>
</dbReference>
<protein>
    <submittedName>
        <fullName evidence="3">Sensor domain-containing diguanylate cyclase</fullName>
    </submittedName>
</protein>
<feature type="transmembrane region" description="Helical" evidence="1">
    <location>
        <begin position="87"/>
        <end position="107"/>
    </location>
</feature>
<reference evidence="3 4" key="1">
    <citation type="journal article" date="2009" name="Int. J. Syst. Evol. Microbiol.">
        <title>Nocardioides caeni sp. nov., isolated from wastewater.</title>
        <authorList>
            <person name="Yoon J.H."/>
            <person name="Kang S.J."/>
            <person name="Park S."/>
            <person name="Kim W."/>
            <person name="Oh T.K."/>
        </authorList>
    </citation>
    <scope>NUCLEOTIDE SEQUENCE [LARGE SCALE GENOMIC DNA]</scope>
    <source>
        <strain evidence="3 4">DSM 23134</strain>
    </source>
</reference>
<dbReference type="InterPro" id="IPR043128">
    <property type="entry name" value="Rev_trsase/Diguanyl_cyclase"/>
</dbReference>
<dbReference type="NCBIfam" id="TIGR00254">
    <property type="entry name" value="GGDEF"/>
    <property type="match status" value="1"/>
</dbReference>
<dbReference type="Pfam" id="PF00990">
    <property type="entry name" value="GGDEF"/>
    <property type="match status" value="1"/>
</dbReference>
<gene>
    <name evidence="3" type="ORF">E9934_06945</name>
</gene>
<feature type="transmembrane region" description="Helical" evidence="1">
    <location>
        <begin position="186"/>
        <end position="205"/>
    </location>
</feature>
<sequence length="469" mass="49345">MAGSLVRAALPALGFGVAYALATELGRATRAVDSEVSLLWPAAAVATLWAIHLRTLGARSAGLQWGVLAALTFGINLRTGAGLDLSLWFVLVNLALAAITSGVLSYGGRRPRLRDPLDLGRLIVAVAAGTLVAGLLAVVWFASVGRGHLVETFALFTVRNGVAALGGVAIVLRLREHRRTGGPVSGAHLLEGLGCLLVTAGVLAALWALPGISLAFLLSVPALWVALRFSIPSSAVFIVATAAAVAVTTIAERGPYAGLAPVEQALLAQGLVGTTMLTVLALSLHRDSRTDLITQLRHLAQHDPLTGLANRALLIERIERELQRPRSQRPTVGILYIDLDGFKQINDAWGHREGDLVLSEMAGRISAMVDDADLVARIGGDEFVVACFTIADQAGLHTTAERVRAGIAVPYGEAADAPYDRITASIGTALAGRSSTARSLLVEADRAMYDAKRSGRNRTLPSSYVLRRA</sequence>